<dbReference type="Gene3D" id="1.10.555.10">
    <property type="entry name" value="Rho GTPase activation protein"/>
    <property type="match status" value="1"/>
</dbReference>
<reference evidence="5 6" key="1">
    <citation type="submission" date="2021-04" db="EMBL/GenBank/DDBJ databases">
        <authorList>
            <person name="De Guttry C."/>
            <person name="Zahm M."/>
            <person name="Klopp C."/>
            <person name="Cabau C."/>
            <person name="Louis A."/>
            <person name="Berthelot C."/>
            <person name="Parey E."/>
            <person name="Roest Crollius H."/>
            <person name="Montfort J."/>
            <person name="Robinson-Rechavi M."/>
            <person name="Bucao C."/>
            <person name="Bouchez O."/>
            <person name="Gislard M."/>
            <person name="Lluch J."/>
            <person name="Milhes M."/>
            <person name="Lampietro C."/>
            <person name="Lopez Roques C."/>
            <person name="Donnadieu C."/>
            <person name="Braasch I."/>
            <person name="Desvignes T."/>
            <person name="Postlethwait J."/>
            <person name="Bobe J."/>
            <person name="Wedekind C."/>
            <person name="Guiguen Y."/>
        </authorList>
    </citation>
    <scope>NUCLEOTIDE SEQUENCE [LARGE SCALE GENOMIC DNA]</scope>
    <source>
        <strain evidence="5">Cs_M1</strain>
        <tissue evidence="5">Blood</tissue>
    </source>
</reference>
<dbReference type="InterPro" id="IPR008936">
    <property type="entry name" value="Rho_GTPase_activation_prot"/>
</dbReference>
<dbReference type="AlphaFoldDB" id="A0AAN8KMJ8"/>
<protein>
    <recommendedName>
        <fullName evidence="4">Rho-GAP domain-containing protein</fullName>
    </recommendedName>
</protein>
<dbReference type="GO" id="GO:0007165">
    <property type="term" value="P:signal transduction"/>
    <property type="evidence" value="ECO:0007669"/>
    <property type="project" value="InterPro"/>
</dbReference>
<evidence type="ECO:0000313" key="5">
    <source>
        <dbReference type="EMBL" id="KAK6293698.1"/>
    </source>
</evidence>
<evidence type="ECO:0000259" key="4">
    <source>
        <dbReference type="PROSITE" id="PS50238"/>
    </source>
</evidence>
<feature type="region of interest" description="Disordered" evidence="3">
    <location>
        <begin position="763"/>
        <end position="827"/>
    </location>
</feature>
<evidence type="ECO:0000256" key="1">
    <source>
        <dbReference type="ARBA" id="ARBA00007549"/>
    </source>
</evidence>
<evidence type="ECO:0000313" key="6">
    <source>
        <dbReference type="Proteomes" id="UP001356427"/>
    </source>
</evidence>
<feature type="coiled-coil region" evidence="2">
    <location>
        <begin position="853"/>
        <end position="913"/>
    </location>
</feature>
<accession>A0AAN8KMJ8</accession>
<comment type="caution">
    <text evidence="5">The sequence shown here is derived from an EMBL/GenBank/DDBJ whole genome shotgun (WGS) entry which is preliminary data.</text>
</comment>
<dbReference type="EMBL" id="JAGTTL010000036">
    <property type="protein sequence ID" value="KAK6293698.1"/>
    <property type="molecule type" value="Genomic_DNA"/>
</dbReference>
<feature type="region of interest" description="Disordered" evidence="3">
    <location>
        <begin position="918"/>
        <end position="954"/>
    </location>
</feature>
<dbReference type="SUPFAM" id="SSF48350">
    <property type="entry name" value="GTPase activation domain, GAP"/>
    <property type="match status" value="1"/>
</dbReference>
<feature type="region of interest" description="Disordered" evidence="3">
    <location>
        <begin position="347"/>
        <end position="750"/>
    </location>
</feature>
<organism evidence="5 6">
    <name type="scientific">Coregonus suidteri</name>
    <dbReference type="NCBI Taxonomy" id="861788"/>
    <lineage>
        <taxon>Eukaryota</taxon>
        <taxon>Metazoa</taxon>
        <taxon>Chordata</taxon>
        <taxon>Craniata</taxon>
        <taxon>Vertebrata</taxon>
        <taxon>Euteleostomi</taxon>
        <taxon>Actinopterygii</taxon>
        <taxon>Neopterygii</taxon>
        <taxon>Teleostei</taxon>
        <taxon>Protacanthopterygii</taxon>
        <taxon>Salmoniformes</taxon>
        <taxon>Salmonidae</taxon>
        <taxon>Coregoninae</taxon>
        <taxon>Coregonus</taxon>
    </lineage>
</organism>
<keyword evidence="2" id="KW-0175">Coiled coil</keyword>
<sequence length="1184" mass="130498">MGASASISLCSDSSAVRIRKQNAKISPEPTVPDPGPDTSPVFGVTLERLREDGQLVCGVPHMLRHMVDFLDRNGVQQRGLFRLSGSVVRTRQLRLRLDRGERMDLEVEGDVSTVASLLKLFFRELPSPIIPEPQRKDLVLSLTECKNEAELIAALKEKLSSLPVDNHSILSYLLHFLSRVASHSQSNHMPVENLATVFGPCIFHVPSGPRMLEEQSVCNALLLHLLRHQSVVFICPPDLPHPPPSQDTPSPPPPLAALSHFEERLGGPPSTSRSEESNSVGRFDGDSTTSETGGLTANTPRKAWTPSNLNSPETLDLGSELTSHTQHLIPDLLEDVVDGEPGCVLTCSAYPRPAGEPSQQDEEDPGSAGEPSQQEEEEDPGPAGEPNQQGEEDPGPAGEPNQQEEEDPGPAGEPNQQEEEDPGPAGEPNQQEEEDPGPAGEPNQQEEEDPGPAGEPSKQEEEEDPGPAGEPNQQGEEDPGPAGEPNQQEEEDSGPAGEPNQQGEEDPGPAGEPNQQEEEDPGPAGEPNQQEEEDPGPAGEPNQQGEEDPGPAGEPNQQEEEEDPGPAGEPNQQGEEDPGPAGEPNQQEEEDPGPAGEPNQQEEEDPGCPRGRTRSQQEEDPATSSSIKEEEYEETERGTTPLAICGLMDHSKEDYYQDHDPSSSERSRSVAVSWQAQDTQNQDHHKDSMTRLQMADGINLSDSEKSPTLKQQALEAELCPSPPGTPQEDLEYPPCTKDYQSLTPTPHSLPKQEQDIISASLTEASPVQRPSVSLSEGSSSECLMTPGPSPLLQRLAAGDCPVPSPRSHNLSQGHRFNTDPETAPSPPCSQHIRMAHYTVRTEPAEGANKAPSVTMLNRHIQNLRKRIRRFEEHFEQERQYRPAHNDRTAHPEVSRLMRDLTKSRKQLKELKLKQCAEGLREQQRGGNTGPCRSTSDPQGAMEHYHNSNNKPSLEETVDSLIKRLMEKREEEGLPDNIKEMTPAQMAVEKVTLQKCLLYFESLYGRPSTRQEKTLMKSFYDRYRQVKQQLLCPPTTIPVITTIEEEEGSDEECVKDSPWLPHTALRCVSSDESLRLPQNEVTNMPLVSPLEELKGLQPPSVTTATLHEASRSELLEQLRVTRAEKKRLRSVLRDFEDHFYTQTGRAAQKEDRGPMAEEYCEYKNLKAKLRLLEVLLSKRDTPKTV</sequence>
<dbReference type="PANTHER" id="PTHR15904">
    <property type="entry name" value="FAM13"/>
    <property type="match status" value="1"/>
</dbReference>
<keyword evidence="6" id="KW-1185">Reference proteome</keyword>
<feature type="compositionally biased region" description="Low complexity" evidence="3">
    <location>
        <begin position="771"/>
        <end position="780"/>
    </location>
</feature>
<comment type="similarity">
    <text evidence="1">Belongs to the FAM13 family.</text>
</comment>
<dbReference type="SMART" id="SM00324">
    <property type="entry name" value="RhoGAP"/>
    <property type="match status" value="1"/>
</dbReference>
<dbReference type="PROSITE" id="PS50238">
    <property type="entry name" value="RHOGAP"/>
    <property type="match status" value="1"/>
</dbReference>
<dbReference type="InterPro" id="IPR059029">
    <property type="entry name" value="FAM13A_dom"/>
</dbReference>
<evidence type="ECO:0000256" key="2">
    <source>
        <dbReference type="SAM" id="Coils"/>
    </source>
</evidence>
<dbReference type="PANTHER" id="PTHR15904:SF19">
    <property type="entry name" value="PROTEIN FAM13C"/>
    <property type="match status" value="1"/>
</dbReference>
<dbReference type="Proteomes" id="UP001356427">
    <property type="component" value="Unassembled WGS sequence"/>
</dbReference>
<feature type="region of interest" description="Disordered" evidence="3">
    <location>
        <begin position="238"/>
        <end position="317"/>
    </location>
</feature>
<feature type="compositionally biased region" description="Polar residues" evidence="3">
    <location>
        <begin position="806"/>
        <end position="815"/>
    </location>
</feature>
<dbReference type="InterPro" id="IPR039102">
    <property type="entry name" value="FAM13"/>
</dbReference>
<dbReference type="Pfam" id="PF00620">
    <property type="entry name" value="RhoGAP"/>
    <property type="match status" value="1"/>
</dbReference>
<dbReference type="InterPro" id="IPR000198">
    <property type="entry name" value="RhoGAP_dom"/>
</dbReference>
<feature type="domain" description="Rho-GAP" evidence="4">
    <location>
        <begin position="44"/>
        <end position="233"/>
    </location>
</feature>
<gene>
    <name evidence="5" type="ORF">J4Q44_G00360240</name>
</gene>
<proteinExistence type="inferred from homology"/>
<feature type="compositionally biased region" description="Polar residues" evidence="3">
    <location>
        <begin position="269"/>
        <end position="313"/>
    </location>
</feature>
<evidence type="ECO:0000256" key="3">
    <source>
        <dbReference type="SAM" id="MobiDB-lite"/>
    </source>
</evidence>
<feature type="compositionally biased region" description="Pro residues" evidence="3">
    <location>
        <begin position="238"/>
        <end position="255"/>
    </location>
</feature>
<name>A0AAN8KMJ8_9TELE</name>
<feature type="compositionally biased region" description="Basic and acidic residues" evidence="3">
    <location>
        <begin position="649"/>
        <end position="668"/>
    </location>
</feature>
<dbReference type="Pfam" id="PF26116">
    <property type="entry name" value="FAM13A"/>
    <property type="match status" value="1"/>
</dbReference>